<comment type="similarity">
    <text evidence="3">Belongs to the cytochrome P450 family.</text>
</comment>
<evidence type="ECO:0000256" key="1">
    <source>
        <dbReference type="ARBA" id="ARBA00001971"/>
    </source>
</evidence>
<dbReference type="GO" id="GO:0016020">
    <property type="term" value="C:membrane"/>
    <property type="evidence" value="ECO:0007669"/>
    <property type="project" value="UniProtKB-SubCell"/>
</dbReference>
<proteinExistence type="inferred from homology"/>
<reference evidence="12 13" key="1">
    <citation type="submission" date="2016-03" db="EMBL/GenBank/DDBJ databases">
        <title>Comparative genomics of the ectomycorrhizal sister species Rhizopogon vinicolor and Rhizopogon vesiculosus (Basidiomycota: Boletales) reveals a divergence of the mating type B locus.</title>
        <authorList>
            <person name="Mujic A.B."/>
            <person name="Kuo A."/>
            <person name="Tritt A."/>
            <person name="Lipzen A."/>
            <person name="Chen C."/>
            <person name="Johnson J."/>
            <person name="Sharma A."/>
            <person name="Barry K."/>
            <person name="Grigoriev I.V."/>
            <person name="Spatafora J.W."/>
        </authorList>
    </citation>
    <scope>NUCLEOTIDE SEQUENCE [LARGE SCALE GENOMIC DNA]</scope>
    <source>
        <strain evidence="12 13">AM-OR11-056</strain>
    </source>
</reference>
<dbReference type="Proteomes" id="UP000183567">
    <property type="component" value="Unassembled WGS sequence"/>
</dbReference>
<evidence type="ECO:0000256" key="11">
    <source>
        <dbReference type="ARBA" id="ARBA00023136"/>
    </source>
</evidence>
<dbReference type="InterPro" id="IPR036396">
    <property type="entry name" value="Cyt_P450_sf"/>
</dbReference>
<keyword evidence="8" id="KW-0560">Oxidoreductase</keyword>
<accession>A0A1J8PPV0</accession>
<dbReference type="InterPro" id="IPR001128">
    <property type="entry name" value="Cyt_P450"/>
</dbReference>
<keyword evidence="9" id="KW-0408">Iron</keyword>
<dbReference type="Pfam" id="PF00067">
    <property type="entry name" value="p450"/>
    <property type="match status" value="1"/>
</dbReference>
<evidence type="ECO:0000256" key="9">
    <source>
        <dbReference type="ARBA" id="ARBA00023004"/>
    </source>
</evidence>
<dbReference type="EMBL" id="LVVM01005195">
    <property type="protein sequence ID" value="OJA11174.1"/>
    <property type="molecule type" value="Genomic_DNA"/>
</dbReference>
<dbReference type="GO" id="GO:0004497">
    <property type="term" value="F:monooxygenase activity"/>
    <property type="evidence" value="ECO:0007669"/>
    <property type="project" value="UniProtKB-KW"/>
</dbReference>
<dbReference type="Gene3D" id="1.10.630.10">
    <property type="entry name" value="Cytochrome P450"/>
    <property type="match status" value="1"/>
</dbReference>
<dbReference type="OrthoDB" id="2789670at2759"/>
<dbReference type="GO" id="GO:0020037">
    <property type="term" value="F:heme binding"/>
    <property type="evidence" value="ECO:0007669"/>
    <property type="project" value="InterPro"/>
</dbReference>
<comment type="subcellular location">
    <subcellularLocation>
        <location evidence="2">Membrane</location>
        <topology evidence="2">Single-pass membrane protein</topology>
    </subcellularLocation>
</comment>
<name>A0A1J8PPV0_9AGAM</name>
<protein>
    <recommendedName>
        <fullName evidence="14">Cytochrome P450</fullName>
    </recommendedName>
</protein>
<keyword evidence="13" id="KW-1185">Reference proteome</keyword>
<dbReference type="SUPFAM" id="SSF48264">
    <property type="entry name" value="Cytochrome P450"/>
    <property type="match status" value="1"/>
</dbReference>
<evidence type="ECO:0000256" key="7">
    <source>
        <dbReference type="ARBA" id="ARBA00022989"/>
    </source>
</evidence>
<dbReference type="STRING" id="180088.A0A1J8PPV0"/>
<keyword evidence="11" id="KW-0472">Membrane</keyword>
<sequence length="251" mass="28117">MRLFSEMCLISKPMHLEFHAPKCERPMTAGDIVYSTELFMRVVTPERAALFSAFPFLLKLPSCVPGGLGLKDAPLSKQYAKDMLDIPYDYVIRNRENEAARACMVSDALVIYQILQGTDNPEMVTEIKAAAASVYGASVESTIGSLVIFTPVMMNDPEVQERAQSEIDNVVGFDRLPNFDDLPALTYVEALIREFLGYLALIVGVGNSIHSWVMFEPFQSLHLEVLAGTLEMRRFGVQLHVCWQCSRSRNL</sequence>
<evidence type="ECO:0008006" key="14">
    <source>
        <dbReference type="Google" id="ProtNLM"/>
    </source>
</evidence>
<evidence type="ECO:0000256" key="4">
    <source>
        <dbReference type="ARBA" id="ARBA00022617"/>
    </source>
</evidence>
<dbReference type="PANTHER" id="PTHR46300">
    <property type="entry name" value="P450, PUTATIVE (EUROFUNG)-RELATED-RELATED"/>
    <property type="match status" value="1"/>
</dbReference>
<dbReference type="InterPro" id="IPR050364">
    <property type="entry name" value="Cytochrome_P450_fung"/>
</dbReference>
<evidence type="ECO:0000256" key="8">
    <source>
        <dbReference type="ARBA" id="ARBA00023002"/>
    </source>
</evidence>
<organism evidence="12 13">
    <name type="scientific">Rhizopogon vesiculosus</name>
    <dbReference type="NCBI Taxonomy" id="180088"/>
    <lineage>
        <taxon>Eukaryota</taxon>
        <taxon>Fungi</taxon>
        <taxon>Dikarya</taxon>
        <taxon>Basidiomycota</taxon>
        <taxon>Agaricomycotina</taxon>
        <taxon>Agaricomycetes</taxon>
        <taxon>Agaricomycetidae</taxon>
        <taxon>Boletales</taxon>
        <taxon>Suillineae</taxon>
        <taxon>Rhizopogonaceae</taxon>
        <taxon>Rhizopogon</taxon>
    </lineage>
</organism>
<keyword evidence="10" id="KW-0503">Monooxygenase</keyword>
<gene>
    <name evidence="12" type="ORF">AZE42_11003</name>
</gene>
<dbReference type="AlphaFoldDB" id="A0A1J8PPV0"/>
<dbReference type="GO" id="GO:0016705">
    <property type="term" value="F:oxidoreductase activity, acting on paired donors, with incorporation or reduction of molecular oxygen"/>
    <property type="evidence" value="ECO:0007669"/>
    <property type="project" value="InterPro"/>
</dbReference>
<evidence type="ECO:0000256" key="3">
    <source>
        <dbReference type="ARBA" id="ARBA00010617"/>
    </source>
</evidence>
<comment type="caution">
    <text evidence="12">The sequence shown here is derived from an EMBL/GenBank/DDBJ whole genome shotgun (WGS) entry which is preliminary data.</text>
</comment>
<keyword evidence="5" id="KW-0812">Transmembrane</keyword>
<keyword evidence="7" id="KW-1133">Transmembrane helix</keyword>
<dbReference type="GO" id="GO:0005506">
    <property type="term" value="F:iron ion binding"/>
    <property type="evidence" value="ECO:0007669"/>
    <property type="project" value="InterPro"/>
</dbReference>
<evidence type="ECO:0000256" key="10">
    <source>
        <dbReference type="ARBA" id="ARBA00023033"/>
    </source>
</evidence>
<evidence type="ECO:0000313" key="13">
    <source>
        <dbReference type="Proteomes" id="UP000183567"/>
    </source>
</evidence>
<comment type="cofactor">
    <cofactor evidence="1">
        <name>heme</name>
        <dbReference type="ChEBI" id="CHEBI:30413"/>
    </cofactor>
</comment>
<evidence type="ECO:0000313" key="12">
    <source>
        <dbReference type="EMBL" id="OJA11174.1"/>
    </source>
</evidence>
<evidence type="ECO:0000256" key="2">
    <source>
        <dbReference type="ARBA" id="ARBA00004167"/>
    </source>
</evidence>
<evidence type="ECO:0000256" key="6">
    <source>
        <dbReference type="ARBA" id="ARBA00022723"/>
    </source>
</evidence>
<keyword evidence="6" id="KW-0479">Metal-binding</keyword>
<evidence type="ECO:0000256" key="5">
    <source>
        <dbReference type="ARBA" id="ARBA00022692"/>
    </source>
</evidence>
<dbReference type="PANTHER" id="PTHR46300:SF2">
    <property type="entry name" value="CYTOCHROME P450 MONOOXYGENASE ALNH-RELATED"/>
    <property type="match status" value="1"/>
</dbReference>
<keyword evidence="4" id="KW-0349">Heme</keyword>